<accession>A0A6A4WCK8</accession>
<sequence length="110" mass="12585">MELTAGGWTALLGHEPRTSHRSHRSHWSWSQELEGPLEQELDELLEQELDELLEQELDGLLEQELGLNAASVCSLVCLPYEMVNMTISHLQTVLVLELIRRKAAHIEYLL</sequence>
<proteinExistence type="predicted"/>
<reference evidence="1 2" key="1">
    <citation type="submission" date="2019-07" db="EMBL/GenBank/DDBJ databases">
        <title>Draft genome assembly of a fouling barnacle, Amphibalanus amphitrite (Darwin, 1854): The first reference genome for Thecostraca.</title>
        <authorList>
            <person name="Kim W."/>
        </authorList>
    </citation>
    <scope>NUCLEOTIDE SEQUENCE [LARGE SCALE GENOMIC DNA]</scope>
    <source>
        <strain evidence="1">SNU_AA5</strain>
        <tissue evidence="1">Soma without cirri and trophi</tissue>
    </source>
</reference>
<name>A0A6A4WCK8_AMPAM</name>
<keyword evidence="2" id="KW-1185">Reference proteome</keyword>
<comment type="caution">
    <text evidence="1">The sequence shown here is derived from an EMBL/GenBank/DDBJ whole genome shotgun (WGS) entry which is preliminary data.</text>
</comment>
<evidence type="ECO:0000313" key="1">
    <source>
        <dbReference type="EMBL" id="KAF0301534.1"/>
    </source>
</evidence>
<organism evidence="1 2">
    <name type="scientific">Amphibalanus amphitrite</name>
    <name type="common">Striped barnacle</name>
    <name type="synonym">Balanus amphitrite</name>
    <dbReference type="NCBI Taxonomy" id="1232801"/>
    <lineage>
        <taxon>Eukaryota</taxon>
        <taxon>Metazoa</taxon>
        <taxon>Ecdysozoa</taxon>
        <taxon>Arthropoda</taxon>
        <taxon>Crustacea</taxon>
        <taxon>Multicrustacea</taxon>
        <taxon>Cirripedia</taxon>
        <taxon>Thoracica</taxon>
        <taxon>Thoracicalcarea</taxon>
        <taxon>Balanomorpha</taxon>
        <taxon>Balanoidea</taxon>
        <taxon>Balanidae</taxon>
        <taxon>Amphibalaninae</taxon>
        <taxon>Amphibalanus</taxon>
    </lineage>
</organism>
<dbReference type="AlphaFoldDB" id="A0A6A4WCK8"/>
<protein>
    <submittedName>
        <fullName evidence="1">Uncharacterized protein</fullName>
    </submittedName>
</protein>
<evidence type="ECO:0000313" key="2">
    <source>
        <dbReference type="Proteomes" id="UP000440578"/>
    </source>
</evidence>
<dbReference type="EMBL" id="VIIS01001157">
    <property type="protein sequence ID" value="KAF0301534.1"/>
    <property type="molecule type" value="Genomic_DNA"/>
</dbReference>
<dbReference type="Proteomes" id="UP000440578">
    <property type="component" value="Unassembled WGS sequence"/>
</dbReference>
<gene>
    <name evidence="1" type="ORF">FJT64_026224</name>
</gene>